<dbReference type="GO" id="GO:0016020">
    <property type="term" value="C:membrane"/>
    <property type="evidence" value="ECO:0007669"/>
    <property type="project" value="TreeGrafter"/>
</dbReference>
<evidence type="ECO:0000256" key="2">
    <source>
        <dbReference type="ARBA" id="ARBA00023002"/>
    </source>
</evidence>
<dbReference type="SUPFAM" id="SSF51735">
    <property type="entry name" value="NAD(P)-binding Rossmann-fold domains"/>
    <property type="match status" value="1"/>
</dbReference>
<dbReference type="STRING" id="414004.CENSYa_1899"/>
<dbReference type="KEGG" id="csy:CENSYa_1899"/>
<dbReference type="InterPro" id="IPR036291">
    <property type="entry name" value="NAD(P)-bd_dom_sf"/>
</dbReference>
<comment type="similarity">
    <text evidence="1 3">Belongs to the short-chain dehydrogenases/reductases (SDR) family.</text>
</comment>
<dbReference type="InterPro" id="IPR002347">
    <property type="entry name" value="SDR_fam"/>
</dbReference>
<reference evidence="4 5" key="1">
    <citation type="journal article" date="2006" name="Proc. Natl. Acad. Sci. U.S.A.">
        <title>Genomic analysis of the uncultivated marine crenarchaeote Cenarchaeum symbiosum.</title>
        <authorList>
            <person name="Hallam S.J."/>
            <person name="Konstantinidis K.T."/>
            <person name="Putnam N."/>
            <person name="Schleper C."/>
            <person name="Watanabe Y."/>
            <person name="Sugahara J."/>
            <person name="Preston C."/>
            <person name="de la Torre J."/>
            <person name="Richardson P.M."/>
            <person name="DeLong E.F."/>
        </authorList>
    </citation>
    <scope>NUCLEOTIDE SEQUENCE [LARGE SCALE GENOMIC DNA]</scope>
    <source>
        <strain evidence="5">A</strain>
    </source>
</reference>
<dbReference type="PANTHER" id="PTHR44196">
    <property type="entry name" value="DEHYDROGENASE/REDUCTASE SDR FAMILY MEMBER 7B"/>
    <property type="match status" value="1"/>
</dbReference>
<evidence type="ECO:0000313" key="4">
    <source>
        <dbReference type="EMBL" id="ABK78508.1"/>
    </source>
</evidence>
<gene>
    <name evidence="4" type="ordered locus">CENSYa_1899</name>
</gene>
<evidence type="ECO:0000313" key="5">
    <source>
        <dbReference type="Proteomes" id="UP000000758"/>
    </source>
</evidence>
<keyword evidence="2 4" id="KW-0560">Oxidoreductase</keyword>
<dbReference type="PANTHER" id="PTHR44196:SF1">
    <property type="entry name" value="DEHYDROGENASE_REDUCTASE SDR FAMILY MEMBER 7B"/>
    <property type="match status" value="1"/>
</dbReference>
<name>A0RYU1_CENSY</name>
<dbReference type="PATRIC" id="fig|414004.10.peg.1734"/>
<dbReference type="Proteomes" id="UP000000758">
    <property type="component" value="Chromosome"/>
</dbReference>
<sequence length="255" mass="26841">MIITGASSGIGEAAAGEFAGKGASVVLVARNKDKLYRAEQSMQVSGDRTLAVQCDVSKKKEVAEMARLVEEKFGTPDILVNNAGFAVYGRVRDLSIEDIEAQMATNYTGMVYCTKAFLSGMLDRGSGHIVNVASAAASFGLPGIAAYSASKFAMLGFSEGLGHELVGTGVGITVVSPIGVKTSFFDGPSFSKMRGRPPLSLSPKTVARAIVGAASSRRREIMVPFATRGAVWAKHTIPYVVNPAVGSIFRRALRD</sequence>
<evidence type="ECO:0000256" key="3">
    <source>
        <dbReference type="RuleBase" id="RU000363"/>
    </source>
</evidence>
<accession>A0RYU1</accession>
<dbReference type="HOGENOM" id="CLU_010194_2_1_2"/>
<dbReference type="Pfam" id="PF00106">
    <property type="entry name" value="adh_short"/>
    <property type="match status" value="1"/>
</dbReference>
<proteinExistence type="inferred from homology"/>
<organism evidence="4 5">
    <name type="scientific">Cenarchaeum symbiosum (strain A)</name>
    <dbReference type="NCBI Taxonomy" id="414004"/>
    <lineage>
        <taxon>Archaea</taxon>
        <taxon>Nitrososphaerota</taxon>
        <taxon>Candidatus Cenarchaeales</taxon>
        <taxon>Candidatus Cenarchaeaceae</taxon>
        <taxon>Candidatus Cenarchaeum</taxon>
    </lineage>
</organism>
<evidence type="ECO:0000256" key="1">
    <source>
        <dbReference type="ARBA" id="ARBA00006484"/>
    </source>
</evidence>
<protein>
    <submittedName>
        <fullName evidence="4">Short-chain alcohol dehydrogenase</fullName>
        <ecNumber evidence="4">1.-.-.-</ecNumber>
    </submittedName>
</protein>
<dbReference type="PRINTS" id="PR00081">
    <property type="entry name" value="GDHRDH"/>
</dbReference>
<dbReference type="EnsemblBacteria" id="ABK78508">
    <property type="protein sequence ID" value="ABK78508"/>
    <property type="gene ID" value="CENSYa_1899"/>
</dbReference>
<dbReference type="PRINTS" id="PR00080">
    <property type="entry name" value="SDRFAMILY"/>
</dbReference>
<dbReference type="InterPro" id="IPR020904">
    <property type="entry name" value="Sc_DH/Rdtase_CS"/>
</dbReference>
<dbReference type="PROSITE" id="PS00061">
    <property type="entry name" value="ADH_SHORT"/>
    <property type="match status" value="1"/>
</dbReference>
<keyword evidence="5" id="KW-1185">Reference proteome</keyword>
<dbReference type="EC" id="1.-.-.-" evidence="4"/>
<dbReference type="AlphaFoldDB" id="A0RYU1"/>
<dbReference type="Gene3D" id="3.40.50.720">
    <property type="entry name" value="NAD(P)-binding Rossmann-like Domain"/>
    <property type="match status" value="1"/>
</dbReference>
<dbReference type="PIRSF" id="PIRSF000126">
    <property type="entry name" value="11-beta-HSD1"/>
    <property type="match status" value="1"/>
</dbReference>
<dbReference type="EMBL" id="DP000238">
    <property type="protein sequence ID" value="ABK78508.1"/>
    <property type="molecule type" value="Genomic_DNA"/>
</dbReference>
<dbReference type="GO" id="GO:0016491">
    <property type="term" value="F:oxidoreductase activity"/>
    <property type="evidence" value="ECO:0007669"/>
    <property type="project" value="UniProtKB-KW"/>
</dbReference>